<dbReference type="EMBL" id="QKYT01000837">
    <property type="protein sequence ID" value="RIA81169.1"/>
    <property type="molecule type" value="Genomic_DNA"/>
</dbReference>
<dbReference type="OrthoDB" id="2411356at2759"/>
<keyword evidence="2" id="KW-1185">Reference proteome</keyword>
<proteinExistence type="predicted"/>
<evidence type="ECO:0000313" key="2">
    <source>
        <dbReference type="Proteomes" id="UP000265703"/>
    </source>
</evidence>
<evidence type="ECO:0000313" key="1">
    <source>
        <dbReference type="EMBL" id="RIA81169.1"/>
    </source>
</evidence>
<dbReference type="AlphaFoldDB" id="A0A397S8M9"/>
<gene>
    <name evidence="1" type="ORF">C1645_744722</name>
</gene>
<accession>A0A397S8M9</accession>
<dbReference type="Proteomes" id="UP000265703">
    <property type="component" value="Unassembled WGS sequence"/>
</dbReference>
<protein>
    <submittedName>
        <fullName evidence="1">Uncharacterized protein</fullName>
    </submittedName>
</protein>
<dbReference type="STRING" id="658196.A0A397S8M9"/>
<name>A0A397S8M9_9GLOM</name>
<organism evidence="1 2">
    <name type="scientific">Glomus cerebriforme</name>
    <dbReference type="NCBI Taxonomy" id="658196"/>
    <lineage>
        <taxon>Eukaryota</taxon>
        <taxon>Fungi</taxon>
        <taxon>Fungi incertae sedis</taxon>
        <taxon>Mucoromycota</taxon>
        <taxon>Glomeromycotina</taxon>
        <taxon>Glomeromycetes</taxon>
        <taxon>Glomerales</taxon>
        <taxon>Glomeraceae</taxon>
        <taxon>Glomus</taxon>
    </lineage>
</organism>
<sequence length="103" mass="12152">MIKQNQLIKLMTSLNYQKRKIHRCICLQWSVPRRMESRSAWSRAKQPVMEIGNFSREESMEYLIKKRNIKEVDAEKLYELVGGRIVKLKDVADDFLAGQPLNI</sequence>
<reference evidence="1 2" key="1">
    <citation type="submission" date="2018-06" db="EMBL/GenBank/DDBJ databases">
        <title>Comparative genomics reveals the genomic features of Rhizophagus irregularis, R. cerebriforme, R. diaphanum and Gigaspora rosea, and their symbiotic lifestyle signature.</title>
        <authorList>
            <person name="Morin E."/>
            <person name="San Clemente H."/>
            <person name="Chen E.C.H."/>
            <person name="De La Providencia I."/>
            <person name="Hainaut M."/>
            <person name="Kuo A."/>
            <person name="Kohler A."/>
            <person name="Murat C."/>
            <person name="Tang N."/>
            <person name="Roy S."/>
            <person name="Loubradou J."/>
            <person name="Henrissat B."/>
            <person name="Grigoriev I.V."/>
            <person name="Corradi N."/>
            <person name="Roux C."/>
            <person name="Martin F.M."/>
        </authorList>
    </citation>
    <scope>NUCLEOTIDE SEQUENCE [LARGE SCALE GENOMIC DNA]</scope>
    <source>
        <strain evidence="1 2">DAOM 227022</strain>
    </source>
</reference>
<comment type="caution">
    <text evidence="1">The sequence shown here is derived from an EMBL/GenBank/DDBJ whole genome shotgun (WGS) entry which is preliminary data.</text>
</comment>